<name>A0A150GBR2_GONPE</name>
<protein>
    <submittedName>
        <fullName evidence="2">Uncharacterized protein</fullName>
    </submittedName>
</protein>
<comment type="caution">
    <text evidence="2">The sequence shown here is derived from an EMBL/GenBank/DDBJ whole genome shotgun (WGS) entry which is preliminary data.</text>
</comment>
<organism evidence="2 3">
    <name type="scientific">Gonium pectorale</name>
    <name type="common">Green alga</name>
    <dbReference type="NCBI Taxonomy" id="33097"/>
    <lineage>
        <taxon>Eukaryota</taxon>
        <taxon>Viridiplantae</taxon>
        <taxon>Chlorophyta</taxon>
        <taxon>core chlorophytes</taxon>
        <taxon>Chlorophyceae</taxon>
        <taxon>CS clade</taxon>
        <taxon>Chlamydomonadales</taxon>
        <taxon>Volvocaceae</taxon>
        <taxon>Gonium</taxon>
    </lineage>
</organism>
<reference evidence="3" key="1">
    <citation type="journal article" date="2016" name="Nat. Commun.">
        <title>The Gonium pectorale genome demonstrates co-option of cell cycle regulation during the evolution of multicellularity.</title>
        <authorList>
            <person name="Hanschen E.R."/>
            <person name="Marriage T.N."/>
            <person name="Ferris P.J."/>
            <person name="Hamaji T."/>
            <person name="Toyoda A."/>
            <person name="Fujiyama A."/>
            <person name="Neme R."/>
            <person name="Noguchi H."/>
            <person name="Minakuchi Y."/>
            <person name="Suzuki M."/>
            <person name="Kawai-Toyooka H."/>
            <person name="Smith D.R."/>
            <person name="Sparks H."/>
            <person name="Anderson J."/>
            <person name="Bakaric R."/>
            <person name="Luria V."/>
            <person name="Karger A."/>
            <person name="Kirschner M.W."/>
            <person name="Durand P.M."/>
            <person name="Michod R.E."/>
            <person name="Nozaki H."/>
            <person name="Olson B.J."/>
        </authorList>
    </citation>
    <scope>NUCLEOTIDE SEQUENCE [LARGE SCALE GENOMIC DNA]</scope>
    <source>
        <strain evidence="3">NIES-2863</strain>
    </source>
</reference>
<proteinExistence type="predicted"/>
<feature type="compositionally biased region" description="Low complexity" evidence="1">
    <location>
        <begin position="362"/>
        <end position="375"/>
    </location>
</feature>
<dbReference type="STRING" id="33097.A0A150GBR2"/>
<feature type="region of interest" description="Disordered" evidence="1">
    <location>
        <begin position="350"/>
        <end position="401"/>
    </location>
</feature>
<evidence type="ECO:0000256" key="1">
    <source>
        <dbReference type="SAM" id="MobiDB-lite"/>
    </source>
</evidence>
<evidence type="ECO:0000313" key="3">
    <source>
        <dbReference type="Proteomes" id="UP000075714"/>
    </source>
</evidence>
<gene>
    <name evidence="2" type="ORF">GPECTOR_40g534</name>
</gene>
<dbReference type="Proteomes" id="UP000075714">
    <property type="component" value="Unassembled WGS sequence"/>
</dbReference>
<sequence>MPAGPGNTEDLAAAAGSGSAADSAFGMGDIQAAYQAAMQVVKQAFLVEVFSERRTTTGSRPPPDATQFLAESLCLIAGLLSSVGVDPRAIIERSSASDAAAAAAAPGAAEASSFAAACAAADASGLLSAAVGGAQLHAMGAAAGGGAAATSGAMGGGAGGTEPTAHDASGLLSAAVGGAQLHAMGAAAGGGAAATSGAMGAAPAGQSLPRMVLGADAQQCTDDVYQANGGGTDMATAAAAGGRAATGGAAAAAQPCTSDYSNPFASAAAGDSAPTAPLQPSPVMQIAADGAAAASGDGGGRLRLSNEMSIRNGSTGGAGLDSITTGADLAATDQVATPRRALVTPVAAEAVVPPSPGGGAEPGAAPQEAARQPASLPGGGRQPPAPVPPARCPTDTDDCDVVIVEPPPREVIELLD</sequence>
<dbReference type="AlphaFoldDB" id="A0A150GBR2"/>
<dbReference type="EMBL" id="LSYV01000041">
    <property type="protein sequence ID" value="KXZ46800.1"/>
    <property type="molecule type" value="Genomic_DNA"/>
</dbReference>
<accession>A0A150GBR2</accession>
<evidence type="ECO:0000313" key="2">
    <source>
        <dbReference type="EMBL" id="KXZ46800.1"/>
    </source>
</evidence>
<keyword evidence="3" id="KW-1185">Reference proteome</keyword>